<comment type="similarity">
    <text evidence="1">Belongs to the Arg-specific ADP-ribosyltransferase family.</text>
</comment>
<keyword evidence="9" id="KW-1185">Reference proteome</keyword>
<keyword evidence="3" id="KW-0328">Glycosyltransferase</keyword>
<proteinExistence type="inferred from homology"/>
<comment type="catalytic activity">
    <reaction evidence="6">
        <text>L-arginyl-[protein] + NAD(+) = N(omega)-(ADP-D-ribosyl)-L-arginyl-[protein] + nicotinamide + H(+)</text>
        <dbReference type="Rhea" id="RHEA:19149"/>
        <dbReference type="Rhea" id="RHEA-COMP:10532"/>
        <dbReference type="Rhea" id="RHEA-COMP:15087"/>
        <dbReference type="ChEBI" id="CHEBI:15378"/>
        <dbReference type="ChEBI" id="CHEBI:17154"/>
        <dbReference type="ChEBI" id="CHEBI:29965"/>
        <dbReference type="ChEBI" id="CHEBI:57540"/>
        <dbReference type="ChEBI" id="CHEBI:142554"/>
        <dbReference type="EC" id="2.4.2.31"/>
    </reaction>
</comment>
<dbReference type="GO" id="GO:0106274">
    <property type="term" value="F:NAD+-protein-arginine ADP-ribosyltransferase activity"/>
    <property type="evidence" value="ECO:0007669"/>
    <property type="project" value="UniProtKB-EC"/>
</dbReference>
<dbReference type="EMBL" id="CP027845">
    <property type="protein sequence ID" value="AVP87536.1"/>
    <property type="molecule type" value="Genomic_DNA"/>
</dbReference>
<dbReference type="AlphaFoldDB" id="A0A2P1P8F4"/>
<dbReference type="GO" id="GO:0016779">
    <property type="term" value="F:nucleotidyltransferase activity"/>
    <property type="evidence" value="ECO:0007669"/>
    <property type="project" value="UniProtKB-KW"/>
</dbReference>
<accession>A0A2P1P8F4</accession>
<dbReference type="EC" id="2.4.2.31" evidence="2"/>
<reference evidence="8 9" key="1">
    <citation type="submission" date="2018-03" db="EMBL/GenBank/DDBJ databases">
        <title>A gene transfer event suggests a long-term partnership between eustigmatophyte algae and a novel lineage of endosymbiotic bacteria.</title>
        <authorList>
            <person name="Yurchenko T."/>
            <person name="Sevcikova T."/>
            <person name="Pribyl P."/>
            <person name="El Karkouri K."/>
            <person name="Klimes V."/>
            <person name="Amaral R."/>
            <person name="Zbrankova V."/>
            <person name="Kim E."/>
            <person name="Raoult D."/>
            <person name="Santos L.M.A."/>
            <person name="Elias M."/>
        </authorList>
    </citation>
    <scope>NUCLEOTIDE SEQUENCE [LARGE SCALE GENOMIC DNA]</scope>
    <source>
        <strain evidence="8">CCALA 838</strain>
    </source>
</reference>
<evidence type="ECO:0000259" key="7">
    <source>
        <dbReference type="Pfam" id="PF19834"/>
    </source>
</evidence>
<protein>
    <recommendedName>
        <fullName evidence="2">NAD(+)--protein-arginine ADP-ribosyltransferase</fullName>
        <ecNumber evidence="2">2.4.2.31</ecNumber>
    </recommendedName>
</protein>
<evidence type="ECO:0000256" key="2">
    <source>
        <dbReference type="ARBA" id="ARBA00012031"/>
    </source>
</evidence>
<dbReference type="InterPro" id="IPR045632">
    <property type="entry name" value="DUF6314"/>
</dbReference>
<gene>
    <name evidence="8" type="ORF">phytr_5950</name>
</gene>
<dbReference type="OrthoDB" id="7351979at2"/>
<evidence type="ECO:0000256" key="1">
    <source>
        <dbReference type="ARBA" id="ARBA00009558"/>
    </source>
</evidence>
<evidence type="ECO:0000313" key="8">
    <source>
        <dbReference type="EMBL" id="AVP87536.1"/>
    </source>
</evidence>
<dbReference type="Proteomes" id="UP000241762">
    <property type="component" value="Chromosome"/>
</dbReference>
<evidence type="ECO:0000256" key="6">
    <source>
        <dbReference type="ARBA" id="ARBA00047597"/>
    </source>
</evidence>
<evidence type="ECO:0000256" key="5">
    <source>
        <dbReference type="ARBA" id="ARBA00022695"/>
    </source>
</evidence>
<name>A0A2P1P8F4_9RICK</name>
<dbReference type="InterPro" id="IPR000768">
    <property type="entry name" value="ART"/>
</dbReference>
<evidence type="ECO:0000256" key="3">
    <source>
        <dbReference type="ARBA" id="ARBA00022676"/>
    </source>
</evidence>
<dbReference type="KEGG" id="ptc:phytr_5950"/>
<evidence type="ECO:0000256" key="4">
    <source>
        <dbReference type="ARBA" id="ARBA00022679"/>
    </source>
</evidence>
<sequence>MLTFHTLFRSLPGIWKITRNIISQIQHENLKITGHGTFITSHDDTNLLLYSEKVNVNVRGKVNTGTQKYRYKYDPTKPSVSKYFNDGRFFYELKILDIDKMMGEHLCIKDKYTAQYIFKEDHFTLTYAVKGPSKSYKIITEYTKLPLKMI</sequence>
<dbReference type="RefSeq" id="WP_106874395.1">
    <property type="nucleotide sequence ID" value="NZ_CP027845.1"/>
</dbReference>
<dbReference type="Pfam" id="PF19834">
    <property type="entry name" value="DUF6314"/>
    <property type="match status" value="1"/>
</dbReference>
<feature type="domain" description="DUF6314" evidence="7">
    <location>
        <begin position="11"/>
        <end position="144"/>
    </location>
</feature>
<keyword evidence="4" id="KW-0808">Transferase</keyword>
<evidence type="ECO:0000313" key="9">
    <source>
        <dbReference type="Proteomes" id="UP000241762"/>
    </source>
</evidence>
<keyword evidence="5" id="KW-0548">Nucleotidyltransferase</keyword>
<dbReference type="PROSITE" id="PS01291">
    <property type="entry name" value="ART"/>
    <property type="match status" value="1"/>
</dbReference>
<organism evidence="8 9">
    <name type="scientific">Candidatus Phycorickettsia trachydisci</name>
    <dbReference type="NCBI Taxonomy" id="2115978"/>
    <lineage>
        <taxon>Bacteria</taxon>
        <taxon>Pseudomonadati</taxon>
        <taxon>Pseudomonadota</taxon>
        <taxon>Alphaproteobacteria</taxon>
        <taxon>Rickettsiales</taxon>
        <taxon>Rickettsiaceae</taxon>
        <taxon>Candidatus Phycorickettsia</taxon>
    </lineage>
</organism>